<dbReference type="EMBL" id="CP002770">
    <property type="protein sequence ID" value="AEG14375.1"/>
    <property type="molecule type" value="Genomic_DNA"/>
</dbReference>
<dbReference type="KEGG" id="dku:Desku_0769"/>
<proteinExistence type="predicted"/>
<name>A0AAU8PAW8_DESK7</name>
<evidence type="ECO:0000313" key="1">
    <source>
        <dbReference type="EMBL" id="AEG14375.1"/>
    </source>
</evidence>
<organism evidence="1 2">
    <name type="scientific">Desulfofundulus kuznetsovii (strain DSM 6115 / VKM B-1805 / 17)</name>
    <name type="common">Desulfotomaculum kuznetsovii</name>
    <dbReference type="NCBI Taxonomy" id="760568"/>
    <lineage>
        <taxon>Bacteria</taxon>
        <taxon>Bacillati</taxon>
        <taxon>Bacillota</taxon>
        <taxon>Clostridia</taxon>
        <taxon>Eubacteriales</taxon>
        <taxon>Peptococcaceae</taxon>
        <taxon>Desulfofundulus</taxon>
    </lineage>
</organism>
<evidence type="ECO:0008006" key="3">
    <source>
        <dbReference type="Google" id="ProtNLM"/>
    </source>
</evidence>
<dbReference type="Proteomes" id="UP000009229">
    <property type="component" value="Chromosome"/>
</dbReference>
<sequence>MPSVELREAVEDVKQAKAYLDSVRKRFADNPDLLSLYEPSARFIYKIFKDRLMEALNVVHRGKMPGF</sequence>
<dbReference type="RefSeq" id="WP_013821890.1">
    <property type="nucleotide sequence ID" value="NC_015573.1"/>
</dbReference>
<dbReference type="AlphaFoldDB" id="A0AAU8PAW8"/>
<keyword evidence="2" id="KW-1185">Reference proteome</keyword>
<reference evidence="2" key="1">
    <citation type="submission" date="2011-05" db="EMBL/GenBank/DDBJ databases">
        <title>Complete sequence of Desulfotomaculum kuznetsovii DSM 6115.</title>
        <authorList>
            <person name="Lucas S."/>
            <person name="Han J."/>
            <person name="Lapidus A."/>
            <person name="Cheng J.-F."/>
            <person name="Goodwin L."/>
            <person name="Pitluck S."/>
            <person name="Peters L."/>
            <person name="Mikhailova N."/>
            <person name="Lu M."/>
            <person name="Saunders E."/>
            <person name="Han C."/>
            <person name="Tapia R."/>
            <person name="Land M."/>
            <person name="Hauser L."/>
            <person name="Kyrpides N."/>
            <person name="Ivanova N."/>
            <person name="Pagani I."/>
            <person name="Nazina T."/>
            <person name="Ivanova A."/>
            <person name="Parshina S."/>
            <person name="Kuever J."/>
            <person name="Muyzer G."/>
            <person name="Plugge C."/>
            <person name="Stams A."/>
            <person name="Woyke T."/>
        </authorList>
    </citation>
    <scope>NUCLEOTIDE SEQUENCE [LARGE SCALE GENOMIC DNA]</scope>
    <source>
        <strain evidence="2">DSM 6115 / VKM B-1805 / 17</strain>
    </source>
</reference>
<protein>
    <recommendedName>
        <fullName evidence="3">HEPN domain-containing protein</fullName>
    </recommendedName>
</protein>
<gene>
    <name evidence="1" type="ordered locus">Desku_0769</name>
</gene>
<evidence type="ECO:0000313" key="2">
    <source>
        <dbReference type="Proteomes" id="UP000009229"/>
    </source>
</evidence>
<accession>A0AAU8PAW8</accession>